<evidence type="ECO:0000259" key="14">
    <source>
        <dbReference type="Pfam" id="PF00593"/>
    </source>
</evidence>
<evidence type="ECO:0000313" key="16">
    <source>
        <dbReference type="EMBL" id="MEN2790570.1"/>
    </source>
</evidence>
<dbReference type="PROSITE" id="PS52016">
    <property type="entry name" value="TONB_DEPENDENT_REC_3"/>
    <property type="match status" value="1"/>
</dbReference>
<evidence type="ECO:0000256" key="11">
    <source>
        <dbReference type="PROSITE-ProRule" id="PRU01360"/>
    </source>
</evidence>
<evidence type="ECO:0000256" key="10">
    <source>
        <dbReference type="ARBA" id="ARBA00023237"/>
    </source>
</evidence>
<evidence type="ECO:0000313" key="17">
    <source>
        <dbReference type="Proteomes" id="UP001419910"/>
    </source>
</evidence>
<keyword evidence="6" id="KW-0408">Iron</keyword>
<keyword evidence="5 11" id="KW-0812">Transmembrane</keyword>
<accession>A0ABU9Y440</accession>
<keyword evidence="10 11" id="KW-0998">Cell outer membrane</keyword>
<feature type="domain" description="TonB-dependent receptor-like beta-barrel" evidence="14">
    <location>
        <begin position="312"/>
        <end position="766"/>
    </location>
</feature>
<keyword evidence="9 11" id="KW-0472">Membrane</keyword>
<evidence type="ECO:0000256" key="4">
    <source>
        <dbReference type="ARBA" id="ARBA00022496"/>
    </source>
</evidence>
<evidence type="ECO:0000256" key="13">
    <source>
        <dbReference type="SAM" id="SignalP"/>
    </source>
</evidence>
<reference evidence="16 17" key="1">
    <citation type="submission" date="2024-05" db="EMBL/GenBank/DDBJ databases">
        <authorList>
            <person name="Liu Q."/>
            <person name="Xin Y.-H."/>
        </authorList>
    </citation>
    <scope>NUCLEOTIDE SEQUENCE [LARGE SCALE GENOMIC DNA]</scope>
    <source>
        <strain evidence="16 17">CGMCC 1.10181</strain>
    </source>
</reference>
<keyword evidence="3 11" id="KW-1134">Transmembrane beta strand</keyword>
<keyword evidence="4" id="KW-0410">Iron transport</keyword>
<evidence type="ECO:0000256" key="7">
    <source>
        <dbReference type="ARBA" id="ARBA00023065"/>
    </source>
</evidence>
<dbReference type="Proteomes" id="UP001419910">
    <property type="component" value="Unassembled WGS sequence"/>
</dbReference>
<proteinExistence type="inferred from homology"/>
<evidence type="ECO:0000259" key="15">
    <source>
        <dbReference type="Pfam" id="PF07715"/>
    </source>
</evidence>
<dbReference type="Pfam" id="PF00593">
    <property type="entry name" value="TonB_dep_Rec_b-barrel"/>
    <property type="match status" value="1"/>
</dbReference>
<evidence type="ECO:0000256" key="12">
    <source>
        <dbReference type="RuleBase" id="RU003357"/>
    </source>
</evidence>
<dbReference type="Pfam" id="PF07715">
    <property type="entry name" value="Plug"/>
    <property type="match status" value="1"/>
</dbReference>
<feature type="chain" id="PRO_5046160135" evidence="13">
    <location>
        <begin position="30"/>
        <end position="811"/>
    </location>
</feature>
<dbReference type="InterPro" id="IPR006311">
    <property type="entry name" value="TAT_signal"/>
</dbReference>
<dbReference type="SUPFAM" id="SSF56935">
    <property type="entry name" value="Porins"/>
    <property type="match status" value="1"/>
</dbReference>
<evidence type="ECO:0000256" key="3">
    <source>
        <dbReference type="ARBA" id="ARBA00022452"/>
    </source>
</evidence>
<dbReference type="PROSITE" id="PS51318">
    <property type="entry name" value="TAT"/>
    <property type="match status" value="1"/>
</dbReference>
<comment type="caution">
    <text evidence="16">The sequence shown here is derived from an EMBL/GenBank/DDBJ whole genome shotgun (WGS) entry which is preliminary data.</text>
</comment>
<dbReference type="InterPro" id="IPR036942">
    <property type="entry name" value="Beta-barrel_TonB_sf"/>
</dbReference>
<dbReference type="InterPro" id="IPR000531">
    <property type="entry name" value="Beta-barrel_TonB"/>
</dbReference>
<evidence type="ECO:0000256" key="9">
    <source>
        <dbReference type="ARBA" id="ARBA00023136"/>
    </source>
</evidence>
<keyword evidence="2 11" id="KW-0813">Transport</keyword>
<keyword evidence="13" id="KW-0732">Signal</keyword>
<keyword evidence="7" id="KW-0406">Ion transport</keyword>
<dbReference type="InterPro" id="IPR039426">
    <property type="entry name" value="TonB-dep_rcpt-like"/>
</dbReference>
<gene>
    <name evidence="16" type="ORF">ABC974_13100</name>
</gene>
<dbReference type="EMBL" id="JBDIME010000010">
    <property type="protein sequence ID" value="MEN2790570.1"/>
    <property type="molecule type" value="Genomic_DNA"/>
</dbReference>
<name>A0ABU9Y440_9SPHN</name>
<dbReference type="Gene3D" id="2.40.170.20">
    <property type="entry name" value="TonB-dependent receptor, beta-barrel domain"/>
    <property type="match status" value="1"/>
</dbReference>
<evidence type="ECO:0000256" key="2">
    <source>
        <dbReference type="ARBA" id="ARBA00022448"/>
    </source>
</evidence>
<dbReference type="PANTHER" id="PTHR32552:SF81">
    <property type="entry name" value="TONB-DEPENDENT OUTER MEMBRANE RECEPTOR"/>
    <property type="match status" value="1"/>
</dbReference>
<organism evidence="16 17">
    <name type="scientific">Sphingomonas oligophenolica</name>
    <dbReference type="NCBI Taxonomy" id="301154"/>
    <lineage>
        <taxon>Bacteria</taxon>
        <taxon>Pseudomonadati</taxon>
        <taxon>Pseudomonadota</taxon>
        <taxon>Alphaproteobacteria</taxon>
        <taxon>Sphingomonadales</taxon>
        <taxon>Sphingomonadaceae</taxon>
        <taxon>Sphingomonas</taxon>
    </lineage>
</organism>
<comment type="subcellular location">
    <subcellularLocation>
        <location evidence="1 11">Cell outer membrane</location>
        <topology evidence="1 11">Multi-pass membrane protein</topology>
    </subcellularLocation>
</comment>
<sequence>MTDLRPFIRLSSAASAMAVAFTLAAPALAQQVPPVADATAPSGEAVAVSAAPDAPEAAQIGDIIVTAQKRSERLQDVPLAVTAITGDSLANRQVNDTSTLTQAIPSLTFQQGPNATNTTLRIRGVGTALFGQGVESSVSVVVDGVVQARQAQGFADLADIERVEVLRGPQGTLFGKNASAGVISIVTARPTRDFEGRVEGTIAEHGEYRAKGTISGPLSDTVSARLTGFYNDVPGITYNTTLKRQVNGQKSWGVRGKLEWDATDNLKFLLSAEYRKADTDCCISSSIRVDNPVVAQLEAPVVASPTNRQVSEDTLTTSKSNQKTFSLQADWDLGPATLTSITAYQDYYLKVNQPIDRTDSDPVLFVGSGATYASWNLNQGILDLSQFSQELRLGSNGSHDLTYVGGVYYSHGDIKRPFSRRRAVCATGVIGQPCAAPTYQSSSSFAELTTNSVAAFGQLEYRIVGGLKALGGLRLQYENGSNYGTQLGTLVAGDTLLTGVPKTGAGTKTAHDTSLTGKVGLQYEFSRTLQSYATYTRGYKGVGYNMEAATDFTKQATLKPEYVNAYEVGVKGRTSDGTLSMAFAVFRADYTNLQVQANRSDPGTGVTSFVATNAGTSRSQGVEVEATLRPSRNFTVDASFTYTDSTVNIDGLNCPLQFQAAAPVMTGTPVNICYRTAAGATPQQNLRNATLPASPKVRVSLTPRWEHDISNTLAGVVQVGVNFQSKQQFAIEQDPLLVQEAYTLVDASIGIHTIDKRYSLSVFVKNMFDVNYYTSVSHNSLLATAAKPYDLTATYNKDADRYFGATLGVRF</sequence>
<evidence type="ECO:0000256" key="1">
    <source>
        <dbReference type="ARBA" id="ARBA00004571"/>
    </source>
</evidence>
<keyword evidence="17" id="KW-1185">Reference proteome</keyword>
<feature type="domain" description="TonB-dependent receptor plug" evidence="15">
    <location>
        <begin position="74"/>
        <end position="182"/>
    </location>
</feature>
<comment type="similarity">
    <text evidence="11 12">Belongs to the TonB-dependent receptor family.</text>
</comment>
<evidence type="ECO:0000256" key="5">
    <source>
        <dbReference type="ARBA" id="ARBA00022692"/>
    </source>
</evidence>
<dbReference type="RefSeq" id="WP_343888316.1">
    <property type="nucleotide sequence ID" value="NZ_BAAAEH010000008.1"/>
</dbReference>
<dbReference type="InterPro" id="IPR012910">
    <property type="entry name" value="Plug_dom"/>
</dbReference>
<evidence type="ECO:0000256" key="8">
    <source>
        <dbReference type="ARBA" id="ARBA00023077"/>
    </source>
</evidence>
<evidence type="ECO:0000256" key="6">
    <source>
        <dbReference type="ARBA" id="ARBA00023004"/>
    </source>
</evidence>
<keyword evidence="8 12" id="KW-0798">TonB box</keyword>
<feature type="signal peptide" evidence="13">
    <location>
        <begin position="1"/>
        <end position="29"/>
    </location>
</feature>
<protein>
    <submittedName>
        <fullName evidence="16">TonB-dependent receptor</fullName>
    </submittedName>
</protein>
<keyword evidence="16" id="KW-0675">Receptor</keyword>
<dbReference type="PANTHER" id="PTHR32552">
    <property type="entry name" value="FERRICHROME IRON RECEPTOR-RELATED"/>
    <property type="match status" value="1"/>
</dbReference>
<dbReference type="CDD" id="cd01347">
    <property type="entry name" value="ligand_gated_channel"/>
    <property type="match status" value="1"/>
</dbReference>